<sequence length="78" mass="8064">MNSSPPRRTIEPVLPVAGVKRPAPTLLPPFEPLSSSPGFPRPLKRQARDGSVGGAGAHLKYPTPVPTSSTGILSSSPP</sequence>
<feature type="non-terminal residue" evidence="2">
    <location>
        <position position="78"/>
    </location>
</feature>
<keyword evidence="3" id="KW-1185">Reference proteome</keyword>
<dbReference type="EMBL" id="CVQH01016880">
    <property type="protein sequence ID" value="CRK24228.1"/>
    <property type="molecule type" value="Genomic_DNA"/>
</dbReference>
<proteinExistence type="predicted"/>
<feature type="region of interest" description="Disordered" evidence="1">
    <location>
        <begin position="1"/>
        <end position="78"/>
    </location>
</feature>
<feature type="compositionally biased region" description="Polar residues" evidence="1">
    <location>
        <begin position="66"/>
        <end position="78"/>
    </location>
</feature>
<dbReference type="STRING" id="100787.A0A0G4LQE5"/>
<reference evidence="2 3" key="1">
    <citation type="submission" date="2015-05" db="EMBL/GenBank/DDBJ databases">
        <authorList>
            <person name="Wang D.B."/>
            <person name="Wang M."/>
        </authorList>
    </citation>
    <scope>NUCLEOTIDE SEQUENCE [LARGE SCALE GENOMIC DNA]</scope>
    <source>
        <strain evidence="2">VL1</strain>
    </source>
</reference>
<organism evidence="2 3">
    <name type="scientific">Verticillium longisporum</name>
    <name type="common">Verticillium dahliae var. longisporum</name>
    <dbReference type="NCBI Taxonomy" id="100787"/>
    <lineage>
        <taxon>Eukaryota</taxon>
        <taxon>Fungi</taxon>
        <taxon>Dikarya</taxon>
        <taxon>Ascomycota</taxon>
        <taxon>Pezizomycotina</taxon>
        <taxon>Sordariomycetes</taxon>
        <taxon>Hypocreomycetidae</taxon>
        <taxon>Glomerellales</taxon>
        <taxon>Plectosphaerellaceae</taxon>
        <taxon>Verticillium</taxon>
    </lineage>
</organism>
<dbReference type="AlphaFoldDB" id="A0A0G4LQE5"/>
<evidence type="ECO:0000313" key="3">
    <source>
        <dbReference type="Proteomes" id="UP000044602"/>
    </source>
</evidence>
<name>A0A0G4LQE5_VERLO</name>
<evidence type="ECO:0000313" key="2">
    <source>
        <dbReference type="EMBL" id="CRK24228.1"/>
    </source>
</evidence>
<evidence type="ECO:0000256" key="1">
    <source>
        <dbReference type="SAM" id="MobiDB-lite"/>
    </source>
</evidence>
<dbReference type="Proteomes" id="UP000044602">
    <property type="component" value="Unassembled WGS sequence"/>
</dbReference>
<accession>A0A0G4LQE5</accession>
<gene>
    <name evidence="2" type="ORF">BN1708_018082</name>
</gene>
<protein>
    <submittedName>
        <fullName evidence="2">Uncharacterized protein</fullName>
    </submittedName>
</protein>